<dbReference type="InterPro" id="IPR000120">
    <property type="entry name" value="Amidase"/>
</dbReference>
<proteinExistence type="inferred from homology"/>
<dbReference type="Pfam" id="PF01425">
    <property type="entry name" value="Amidase"/>
    <property type="match status" value="1"/>
</dbReference>
<dbReference type="RefSeq" id="WP_345455698.1">
    <property type="nucleotide sequence ID" value="NZ_BAABKG010000002.1"/>
</dbReference>
<evidence type="ECO:0000259" key="2">
    <source>
        <dbReference type="Pfam" id="PF01425"/>
    </source>
</evidence>
<name>A0ABP9PCQ8_9ACTN</name>
<dbReference type="SUPFAM" id="SSF75304">
    <property type="entry name" value="Amidase signature (AS) enzymes"/>
    <property type="match status" value="1"/>
</dbReference>
<dbReference type="EMBL" id="BAABKG010000002">
    <property type="protein sequence ID" value="GAA5144458.1"/>
    <property type="molecule type" value="Genomic_DNA"/>
</dbReference>
<comment type="similarity">
    <text evidence="1">Belongs to the amidase family.</text>
</comment>
<evidence type="ECO:0000256" key="1">
    <source>
        <dbReference type="ARBA" id="ARBA00009199"/>
    </source>
</evidence>
<evidence type="ECO:0000313" key="4">
    <source>
        <dbReference type="Proteomes" id="UP001500221"/>
    </source>
</evidence>
<organism evidence="3 4">
    <name type="scientific">Nocardioides marinquilinus</name>
    <dbReference type="NCBI Taxonomy" id="1210400"/>
    <lineage>
        <taxon>Bacteria</taxon>
        <taxon>Bacillati</taxon>
        <taxon>Actinomycetota</taxon>
        <taxon>Actinomycetes</taxon>
        <taxon>Propionibacteriales</taxon>
        <taxon>Nocardioidaceae</taxon>
        <taxon>Nocardioides</taxon>
    </lineage>
</organism>
<feature type="domain" description="Amidase" evidence="2">
    <location>
        <begin position="32"/>
        <end position="450"/>
    </location>
</feature>
<gene>
    <name evidence="3" type="ORF">GCM10023340_12200</name>
</gene>
<dbReference type="PANTHER" id="PTHR11895:SF7">
    <property type="entry name" value="GLUTAMYL-TRNA(GLN) AMIDOTRANSFERASE SUBUNIT A, MITOCHONDRIAL"/>
    <property type="match status" value="1"/>
</dbReference>
<dbReference type="InterPro" id="IPR023631">
    <property type="entry name" value="Amidase_dom"/>
</dbReference>
<dbReference type="Proteomes" id="UP001500221">
    <property type="component" value="Unassembled WGS sequence"/>
</dbReference>
<dbReference type="InterPro" id="IPR036928">
    <property type="entry name" value="AS_sf"/>
</dbReference>
<keyword evidence="4" id="KW-1185">Reference proteome</keyword>
<dbReference type="PANTHER" id="PTHR11895">
    <property type="entry name" value="TRANSAMIDASE"/>
    <property type="match status" value="1"/>
</dbReference>
<evidence type="ECO:0000313" key="3">
    <source>
        <dbReference type="EMBL" id="GAA5144458.1"/>
    </source>
</evidence>
<comment type="caution">
    <text evidence="3">The sequence shown here is derived from an EMBL/GenBank/DDBJ whole genome shotgun (WGS) entry which is preliminary data.</text>
</comment>
<dbReference type="NCBIfam" id="NF005899">
    <property type="entry name" value="PRK07869.1"/>
    <property type="match status" value="1"/>
</dbReference>
<accession>A0ABP9PCQ8</accession>
<reference evidence="4" key="1">
    <citation type="journal article" date="2019" name="Int. J. Syst. Evol. Microbiol.">
        <title>The Global Catalogue of Microorganisms (GCM) 10K type strain sequencing project: providing services to taxonomists for standard genome sequencing and annotation.</title>
        <authorList>
            <consortium name="The Broad Institute Genomics Platform"/>
            <consortium name="The Broad Institute Genome Sequencing Center for Infectious Disease"/>
            <person name="Wu L."/>
            <person name="Ma J."/>
        </authorList>
    </citation>
    <scope>NUCLEOTIDE SEQUENCE [LARGE SCALE GENOMIC DNA]</scope>
    <source>
        <strain evidence="4">JCM 18459</strain>
    </source>
</reference>
<dbReference type="Gene3D" id="3.90.1300.10">
    <property type="entry name" value="Amidase signature (AS) domain"/>
    <property type="match status" value="1"/>
</dbReference>
<protein>
    <submittedName>
        <fullName evidence="3">Amidase</fullName>
    </submittedName>
</protein>
<sequence>MRVSAFSDDALGHHDAVGLVEALRRGSVSAAEVVDAAIARVEAVQPRLNALAYRAFDRARLEGRTPRDGWFSGVPTVVKDNVDVAGLPTRQGTDAWEPRPARRDGDFARMYLATGLVALGKSQLSEYGFSASAEHPRLGAVRSPWSTDHTAGASSAGSAALVASGAVPIAHANDGGGSIRIPAAVNGLVGLKPTRGRLAQDRQLREMPVRIVADGVLTRSVRDTAAFLREAEHVYRDLALPPVGDVTRPSPKRLRIGVHTAGDSGYGASPEMTALTLQTAALLEQLGHTVVEVAEPPVPPGFRDDFLLYWASLALVLLRTGRRAHGRSWTPENHDALTRGLARHTARRLHRLPGAVRRLRRSGAVTAALFDDLDMVLTPTLAHATPRLGHLDPTQPFEEVIERLMRWVAFTPLQNASGDPAVSLPLATTADGLPAGMMFAAARGHEAALLGLALELEEARPPARIDGA</sequence>